<comment type="subcellular location">
    <subcellularLocation>
        <location evidence="1">Cell inner membrane</location>
        <topology evidence="1">Multi-pass membrane protein</topology>
    </subcellularLocation>
</comment>
<dbReference type="PANTHER" id="PTHR23513:SF9">
    <property type="entry name" value="ENTEROBACTIN EXPORTER ENTS"/>
    <property type="match status" value="1"/>
</dbReference>
<reference evidence="8 9" key="1">
    <citation type="submission" date="2015-10" db="EMBL/GenBank/DDBJ databases">
        <title>Metagenome-Assembled Genomes uncover a global brackish microbiome.</title>
        <authorList>
            <person name="Hugerth L.W."/>
            <person name="Larsson J."/>
            <person name="Alneberg J."/>
            <person name="Lindh M.V."/>
            <person name="Legrand C."/>
            <person name="Pinhassi J."/>
            <person name="Andersson A.F."/>
        </authorList>
    </citation>
    <scope>NUCLEOTIDE SEQUENCE [LARGE SCALE GENOMIC DNA]</scope>
    <source>
        <strain evidence="8">BACL2 MAG-121220-bin52</strain>
    </source>
</reference>
<dbReference type="GO" id="GO:0005886">
    <property type="term" value="C:plasma membrane"/>
    <property type="evidence" value="ECO:0007669"/>
    <property type="project" value="UniProtKB-SubCell"/>
</dbReference>
<dbReference type="CDD" id="cd06173">
    <property type="entry name" value="MFS_MefA_like"/>
    <property type="match status" value="1"/>
</dbReference>
<dbReference type="AlphaFoldDB" id="A0A0R2P735"/>
<name>A0A0R2P735_9ACTN</name>
<feature type="transmembrane region" description="Helical" evidence="7">
    <location>
        <begin position="253"/>
        <end position="276"/>
    </location>
</feature>
<keyword evidence="5 7" id="KW-1133">Transmembrane helix</keyword>
<feature type="transmembrane region" description="Helical" evidence="7">
    <location>
        <begin position="288"/>
        <end position="321"/>
    </location>
</feature>
<evidence type="ECO:0000256" key="6">
    <source>
        <dbReference type="ARBA" id="ARBA00023136"/>
    </source>
</evidence>
<dbReference type="Gene3D" id="1.20.1250.20">
    <property type="entry name" value="MFS general substrate transporter like domains"/>
    <property type="match status" value="1"/>
</dbReference>
<keyword evidence="3" id="KW-1003">Cell membrane</keyword>
<dbReference type="EMBL" id="LIAX01000093">
    <property type="protein sequence ID" value="KRO32818.1"/>
    <property type="molecule type" value="Genomic_DNA"/>
</dbReference>
<dbReference type="PANTHER" id="PTHR23513">
    <property type="entry name" value="INTEGRAL MEMBRANE EFFLUX PROTEIN-RELATED"/>
    <property type="match status" value="1"/>
</dbReference>
<evidence type="ECO:0000256" key="3">
    <source>
        <dbReference type="ARBA" id="ARBA00022475"/>
    </source>
</evidence>
<evidence type="ECO:0000256" key="5">
    <source>
        <dbReference type="ARBA" id="ARBA00022989"/>
    </source>
</evidence>
<accession>A0A0R2P735</accession>
<evidence type="ECO:0000256" key="7">
    <source>
        <dbReference type="SAM" id="Phobius"/>
    </source>
</evidence>
<organism evidence="8 9">
    <name type="scientific">Actinobacteria bacterium BACL2 MAG-121220-bin52</name>
    <dbReference type="NCBI Taxonomy" id="1655573"/>
    <lineage>
        <taxon>Bacteria</taxon>
        <taxon>Bacillati</taxon>
        <taxon>Actinomycetota</taxon>
        <taxon>Actinomycetes</taxon>
        <taxon>Actinomycetes incertae sedis</taxon>
        <taxon>ac1 cluster</taxon>
    </lineage>
</organism>
<keyword evidence="2" id="KW-0813">Transport</keyword>
<evidence type="ECO:0000256" key="2">
    <source>
        <dbReference type="ARBA" id="ARBA00022448"/>
    </source>
</evidence>
<comment type="caution">
    <text evidence="8">The sequence shown here is derived from an EMBL/GenBank/DDBJ whole genome shotgun (WGS) entry which is preliminary data.</text>
</comment>
<evidence type="ECO:0000256" key="1">
    <source>
        <dbReference type="ARBA" id="ARBA00004429"/>
    </source>
</evidence>
<feature type="transmembrane region" description="Helical" evidence="7">
    <location>
        <begin position="145"/>
        <end position="169"/>
    </location>
</feature>
<keyword evidence="4 7" id="KW-0812">Transmembrane</keyword>
<sequence>MRKYAIDLTPIKKYRDFKLLFTAGLFSYFGSMITFVALPFQIKELTGSFWAVGLIGVVEIIPLIVFGLYGGVLADYLDRKKMIWFTEFGTLIATSILLINSLQEEPSVILIFVIAAIFAALSGLKRPSQDAILPRLVNHDDLPSASALMSLRWQFGGIVGPSVGGIIIASYGAGAAYFIDCLTFVISLALIWQVKSVPPLDKATPPSMAGLMEGLNYAYKRKDLLGTYVVDLAAMFLAMPMALFPFWADEIGAPYALGFFYSSITFGAVLVTLLSGWMRNYPHHGRAVIIGALGWGVAIVAAGSSNSLVLVITCLVIAGAFDQVSALFRGFIWNQSIPDELRGRLAGIEMLSYLLGPLGGQARAGGMAAMSSLRISIVGGGLLCIGFVSLIAASMPKFRSYDVRTNEYALKEAKVRKNRENI</sequence>
<feature type="transmembrane region" description="Helical" evidence="7">
    <location>
        <begin position="375"/>
        <end position="395"/>
    </location>
</feature>
<evidence type="ECO:0000313" key="9">
    <source>
        <dbReference type="Proteomes" id="UP000054017"/>
    </source>
</evidence>
<dbReference type="Proteomes" id="UP000054017">
    <property type="component" value="Unassembled WGS sequence"/>
</dbReference>
<dbReference type="SUPFAM" id="SSF103473">
    <property type="entry name" value="MFS general substrate transporter"/>
    <property type="match status" value="1"/>
</dbReference>
<proteinExistence type="predicted"/>
<feature type="transmembrane region" description="Helical" evidence="7">
    <location>
        <begin position="108"/>
        <end position="124"/>
    </location>
</feature>
<evidence type="ECO:0000256" key="4">
    <source>
        <dbReference type="ARBA" id="ARBA00022692"/>
    </source>
</evidence>
<feature type="transmembrane region" description="Helical" evidence="7">
    <location>
        <begin position="48"/>
        <end position="70"/>
    </location>
</feature>
<dbReference type="InterPro" id="IPR036259">
    <property type="entry name" value="MFS_trans_sf"/>
</dbReference>
<gene>
    <name evidence="8" type="ORF">ABR65_01720</name>
</gene>
<protein>
    <submittedName>
        <fullName evidence="8">MFS transporter</fullName>
    </submittedName>
</protein>
<keyword evidence="6 7" id="KW-0472">Membrane</keyword>
<evidence type="ECO:0000313" key="8">
    <source>
        <dbReference type="EMBL" id="KRO32818.1"/>
    </source>
</evidence>
<dbReference type="Pfam" id="PF05977">
    <property type="entry name" value="MFS_3"/>
    <property type="match status" value="1"/>
</dbReference>
<dbReference type="InterPro" id="IPR010290">
    <property type="entry name" value="TM_effector"/>
</dbReference>
<feature type="transmembrane region" description="Helical" evidence="7">
    <location>
        <begin position="225"/>
        <end position="247"/>
    </location>
</feature>
<feature type="transmembrane region" description="Helical" evidence="7">
    <location>
        <begin position="20"/>
        <end position="42"/>
    </location>
</feature>